<feature type="region of interest" description="Disordered" evidence="5">
    <location>
        <begin position="1"/>
        <end position="32"/>
    </location>
</feature>
<evidence type="ECO:0000256" key="2">
    <source>
        <dbReference type="ARBA" id="ARBA00022737"/>
    </source>
</evidence>
<evidence type="ECO:0000313" key="7">
    <source>
        <dbReference type="Proteomes" id="UP000187406"/>
    </source>
</evidence>
<evidence type="ECO:0000313" key="6">
    <source>
        <dbReference type="EMBL" id="GAV91453.1"/>
    </source>
</evidence>
<evidence type="ECO:0000256" key="5">
    <source>
        <dbReference type="SAM" id="MobiDB-lite"/>
    </source>
</evidence>
<dbReference type="Pfam" id="PF13041">
    <property type="entry name" value="PPR_2"/>
    <property type="match status" value="1"/>
</dbReference>
<dbReference type="InterPro" id="IPR051240">
    <property type="entry name" value="Mito_RNA-Proc/Resp"/>
</dbReference>
<protein>
    <submittedName>
        <fullName evidence="6">PPR domain-containing protein/PPR_2 domain-containing protein</fullName>
    </submittedName>
</protein>
<feature type="repeat" description="PPR" evidence="3">
    <location>
        <begin position="363"/>
        <end position="397"/>
    </location>
</feature>
<feature type="coiled-coil region" evidence="4">
    <location>
        <begin position="458"/>
        <end position="496"/>
    </location>
</feature>
<feature type="compositionally biased region" description="Polar residues" evidence="5">
    <location>
        <begin position="1"/>
        <end position="13"/>
    </location>
</feature>
<dbReference type="AlphaFoldDB" id="A0A1Q3DGM0"/>
<feature type="repeat" description="PPR" evidence="3">
    <location>
        <begin position="328"/>
        <end position="362"/>
    </location>
</feature>
<dbReference type="NCBIfam" id="TIGR00756">
    <property type="entry name" value="PPR"/>
    <property type="match status" value="2"/>
</dbReference>
<keyword evidence="2" id="KW-0677">Repeat</keyword>
<accession>A0A1Q3DGM0</accession>
<dbReference type="PROSITE" id="PS51375">
    <property type="entry name" value="PPR"/>
    <property type="match status" value="3"/>
</dbReference>
<evidence type="ECO:0000256" key="1">
    <source>
        <dbReference type="ARBA" id="ARBA00007626"/>
    </source>
</evidence>
<sequence>MQSVIENPDNLSTALKHPPKIIPPPSSSSSISAQIPKNLLKPQRYPTHLEAPDISPMARIICEVLTRASPHDIESALSCTAIDPTPDLVQEVLKLSYNTPSSAVKFFRWAGTVRKHTAYAWNLMVDLLGKNQLFESMWDALRSMKQEGVLSLPTFVSVFDSYCMASRFNEAIMSFDVMDRYDINQDVVAVNSLLSAICREGNQTARGLDFFEKIKAKIPPDGDTFAILLEGWEKEGNVAKAKTTFGEMVIRVGWSPANMSAYDAFFTTLVRGEAVEEAIKFLQVMKGKNCLPGLKFFTNALDILVKQNDVTHTISLWDIMVGGGLMPNLAMYDAMIGVLCNNNDVDNAFRLLDEMVVLGVFPDSLTYDIIFQCLIKNKKVREVGKFFFEMIKNESPPTHSNCAMAITMLFDGDDPEMAIQIWDYMVENRILPLEASANALLLGLHNLGRLSEVRRFAMDMLDKRIDIYESTMAKLRNAFYKESRSARDKYDNLERRWKTSSM</sequence>
<keyword evidence="4" id="KW-0175">Coiled coil</keyword>
<gene>
    <name evidence="6" type="ORF">CFOL_v3_34848</name>
</gene>
<organism evidence="6 7">
    <name type="scientific">Cephalotus follicularis</name>
    <name type="common">Albany pitcher plant</name>
    <dbReference type="NCBI Taxonomy" id="3775"/>
    <lineage>
        <taxon>Eukaryota</taxon>
        <taxon>Viridiplantae</taxon>
        <taxon>Streptophyta</taxon>
        <taxon>Embryophyta</taxon>
        <taxon>Tracheophyta</taxon>
        <taxon>Spermatophyta</taxon>
        <taxon>Magnoliopsida</taxon>
        <taxon>eudicotyledons</taxon>
        <taxon>Gunneridae</taxon>
        <taxon>Pentapetalae</taxon>
        <taxon>rosids</taxon>
        <taxon>fabids</taxon>
        <taxon>Oxalidales</taxon>
        <taxon>Cephalotaceae</taxon>
        <taxon>Cephalotus</taxon>
    </lineage>
</organism>
<dbReference type="GO" id="GO:0003729">
    <property type="term" value="F:mRNA binding"/>
    <property type="evidence" value="ECO:0007669"/>
    <property type="project" value="TreeGrafter"/>
</dbReference>
<dbReference type="Gene3D" id="1.25.40.10">
    <property type="entry name" value="Tetratricopeptide repeat domain"/>
    <property type="match status" value="3"/>
</dbReference>
<evidence type="ECO:0000256" key="3">
    <source>
        <dbReference type="PROSITE-ProRule" id="PRU00708"/>
    </source>
</evidence>
<keyword evidence="7" id="KW-1185">Reference proteome</keyword>
<feature type="repeat" description="PPR" evidence="3">
    <location>
        <begin position="117"/>
        <end position="151"/>
    </location>
</feature>
<dbReference type="STRING" id="3775.A0A1Q3DGM0"/>
<dbReference type="PANTHER" id="PTHR47933:SF14">
    <property type="entry name" value="PENTATRICOPEPTIDE REPEAT (PPR) SUPERFAMILY PROTEIN"/>
    <property type="match status" value="1"/>
</dbReference>
<dbReference type="EMBL" id="BDDD01007461">
    <property type="protein sequence ID" value="GAV91453.1"/>
    <property type="molecule type" value="Genomic_DNA"/>
</dbReference>
<dbReference type="InterPro" id="IPR011990">
    <property type="entry name" value="TPR-like_helical_dom_sf"/>
</dbReference>
<dbReference type="OrthoDB" id="1911504at2759"/>
<dbReference type="Pfam" id="PF01535">
    <property type="entry name" value="PPR"/>
    <property type="match status" value="2"/>
</dbReference>
<name>A0A1Q3DGM0_CEPFO</name>
<comment type="similarity">
    <text evidence="1">Belongs to the PPR family. P subfamily.</text>
</comment>
<dbReference type="InterPro" id="IPR002885">
    <property type="entry name" value="PPR_rpt"/>
</dbReference>
<dbReference type="InParanoid" id="A0A1Q3DGM0"/>
<proteinExistence type="inferred from homology"/>
<evidence type="ECO:0000256" key="4">
    <source>
        <dbReference type="SAM" id="Coils"/>
    </source>
</evidence>
<comment type="caution">
    <text evidence="6">The sequence shown here is derived from an EMBL/GenBank/DDBJ whole genome shotgun (WGS) entry which is preliminary data.</text>
</comment>
<dbReference type="PANTHER" id="PTHR47933">
    <property type="entry name" value="PENTATRICOPEPTIDE REPEAT-CONTAINING PROTEIN 1, MITOCHONDRIAL"/>
    <property type="match status" value="1"/>
</dbReference>
<dbReference type="Proteomes" id="UP000187406">
    <property type="component" value="Unassembled WGS sequence"/>
</dbReference>
<reference evidence="7" key="1">
    <citation type="submission" date="2016-04" db="EMBL/GenBank/DDBJ databases">
        <title>Cephalotus genome sequencing.</title>
        <authorList>
            <person name="Fukushima K."/>
            <person name="Hasebe M."/>
            <person name="Fang X."/>
        </authorList>
    </citation>
    <scope>NUCLEOTIDE SEQUENCE [LARGE SCALE GENOMIC DNA]</scope>
    <source>
        <strain evidence="7">cv. St1</strain>
    </source>
</reference>